<dbReference type="InterPro" id="IPR000551">
    <property type="entry name" value="MerR-type_HTH_dom"/>
</dbReference>
<dbReference type="SMART" id="SM00422">
    <property type="entry name" value="HTH_MERR"/>
    <property type="match status" value="1"/>
</dbReference>
<evidence type="ECO:0000313" key="6">
    <source>
        <dbReference type="EMBL" id="NYG36440.1"/>
    </source>
</evidence>
<dbReference type="InterPro" id="IPR047057">
    <property type="entry name" value="MerR_fam"/>
</dbReference>
<dbReference type="CDD" id="cd00592">
    <property type="entry name" value="HTH_MerR-like"/>
    <property type="match status" value="1"/>
</dbReference>
<dbReference type="Gene3D" id="1.10.1660.10">
    <property type="match status" value="1"/>
</dbReference>
<accession>A0A852X504</accession>
<keyword evidence="1" id="KW-0678">Repressor</keyword>
<dbReference type="Pfam" id="PF13411">
    <property type="entry name" value="MerR_1"/>
    <property type="match status" value="1"/>
</dbReference>
<evidence type="ECO:0000256" key="3">
    <source>
        <dbReference type="ARBA" id="ARBA00023125"/>
    </source>
</evidence>
<dbReference type="SUPFAM" id="SSF46955">
    <property type="entry name" value="Putative DNA-binding domain"/>
    <property type="match status" value="1"/>
</dbReference>
<evidence type="ECO:0000259" key="5">
    <source>
        <dbReference type="PROSITE" id="PS50937"/>
    </source>
</evidence>
<dbReference type="PANTHER" id="PTHR30204:SF69">
    <property type="entry name" value="MERR-FAMILY TRANSCRIPTIONAL REGULATOR"/>
    <property type="match status" value="1"/>
</dbReference>
<gene>
    <name evidence="6" type="ORF">BJY28_000909</name>
</gene>
<keyword evidence="2" id="KW-0805">Transcription regulation</keyword>
<dbReference type="PROSITE" id="PS50937">
    <property type="entry name" value="HTH_MERR_2"/>
    <property type="match status" value="1"/>
</dbReference>
<dbReference type="InterPro" id="IPR009061">
    <property type="entry name" value="DNA-bd_dom_put_sf"/>
</dbReference>
<evidence type="ECO:0000256" key="4">
    <source>
        <dbReference type="ARBA" id="ARBA00023163"/>
    </source>
</evidence>
<dbReference type="PANTHER" id="PTHR30204">
    <property type="entry name" value="REDOX-CYCLING DRUG-SENSING TRANSCRIPTIONAL ACTIVATOR SOXR"/>
    <property type="match status" value="1"/>
</dbReference>
<dbReference type="GO" id="GO:0003700">
    <property type="term" value="F:DNA-binding transcription factor activity"/>
    <property type="evidence" value="ECO:0007669"/>
    <property type="project" value="InterPro"/>
</dbReference>
<proteinExistence type="predicted"/>
<name>A0A852X504_9MICO</name>
<dbReference type="GO" id="GO:0003677">
    <property type="term" value="F:DNA binding"/>
    <property type="evidence" value="ECO:0007669"/>
    <property type="project" value="UniProtKB-KW"/>
</dbReference>
<sequence length="115" mass="13271">MPTHVLRHWESMGLLDPERDGGGRRRYRGADVVRVATIRRNRDAGMSLEQIRVLLDSDAPGRHQVLQDHLDELDRRMEQMRLSRAMTEHAMGCRAHDVATCPRFRQWVADLTADA</sequence>
<evidence type="ECO:0000256" key="1">
    <source>
        <dbReference type="ARBA" id="ARBA00022491"/>
    </source>
</evidence>
<dbReference type="Proteomes" id="UP000592181">
    <property type="component" value="Unassembled WGS sequence"/>
</dbReference>
<comment type="caution">
    <text evidence="6">The sequence shown here is derived from an EMBL/GenBank/DDBJ whole genome shotgun (WGS) entry which is preliminary data.</text>
</comment>
<dbReference type="EMBL" id="JACBZX010000001">
    <property type="protein sequence ID" value="NYG36440.1"/>
    <property type="molecule type" value="Genomic_DNA"/>
</dbReference>
<organism evidence="6 7">
    <name type="scientific">Janibacter alkaliphilus</name>
    <dbReference type="NCBI Taxonomy" id="1069963"/>
    <lineage>
        <taxon>Bacteria</taxon>
        <taxon>Bacillati</taxon>
        <taxon>Actinomycetota</taxon>
        <taxon>Actinomycetes</taxon>
        <taxon>Micrococcales</taxon>
        <taxon>Intrasporangiaceae</taxon>
        <taxon>Janibacter</taxon>
    </lineage>
</organism>
<keyword evidence="3 6" id="KW-0238">DNA-binding</keyword>
<dbReference type="AlphaFoldDB" id="A0A852X504"/>
<evidence type="ECO:0000256" key="2">
    <source>
        <dbReference type="ARBA" id="ARBA00023015"/>
    </source>
</evidence>
<protein>
    <submittedName>
        <fullName evidence="6">DNA-binding transcriptional MerR regulator</fullName>
    </submittedName>
</protein>
<feature type="domain" description="HTH merR-type" evidence="5">
    <location>
        <begin position="1"/>
        <end position="57"/>
    </location>
</feature>
<reference evidence="6 7" key="1">
    <citation type="submission" date="2020-07" db="EMBL/GenBank/DDBJ databases">
        <title>Sequencing the genomes of 1000 actinobacteria strains.</title>
        <authorList>
            <person name="Klenk H.-P."/>
        </authorList>
    </citation>
    <scope>NUCLEOTIDE SEQUENCE [LARGE SCALE GENOMIC DNA]</scope>
    <source>
        <strain evidence="6 7">DSM 24723</strain>
    </source>
</reference>
<keyword evidence="4" id="KW-0804">Transcription</keyword>
<evidence type="ECO:0000313" key="7">
    <source>
        <dbReference type="Proteomes" id="UP000592181"/>
    </source>
</evidence>
<keyword evidence="7" id="KW-1185">Reference proteome</keyword>